<accession>A0A5P8NYT9</accession>
<organism evidence="1 2">
    <name type="scientific">Sulfurimonas lithotrophica</name>
    <dbReference type="NCBI Taxonomy" id="2590022"/>
    <lineage>
        <taxon>Bacteria</taxon>
        <taxon>Pseudomonadati</taxon>
        <taxon>Campylobacterota</taxon>
        <taxon>Epsilonproteobacteria</taxon>
        <taxon>Campylobacterales</taxon>
        <taxon>Sulfurimonadaceae</taxon>
        <taxon>Sulfurimonas</taxon>
    </lineage>
</organism>
<evidence type="ECO:0000313" key="1">
    <source>
        <dbReference type="EMBL" id="QFR48605.1"/>
    </source>
</evidence>
<dbReference type="KEGG" id="sulg:FJR48_02230"/>
<reference evidence="1 2" key="1">
    <citation type="submission" date="2019-09" db="EMBL/GenBank/DDBJ databases">
        <title>Sulfurimonas gotlandica sp. nov., a chemoautotrophic and psychrotolerant epsilonproteobacterium isolated from a pelagic redoxcline, and an emended description of the genus Sulfurimonas.</title>
        <authorList>
            <person name="Wang S."/>
            <person name="Jiang L."/>
            <person name="Shao S."/>
        </authorList>
    </citation>
    <scope>NUCLEOTIDE SEQUENCE [LARGE SCALE GENOMIC DNA]</scope>
    <source>
        <strain evidence="1 2">GYSZ_1</strain>
    </source>
</reference>
<dbReference type="RefSeq" id="WP_152306548.1">
    <property type="nucleotide sequence ID" value="NZ_CP043617.1"/>
</dbReference>
<sequence length="110" mass="12860">MQLQRDAMLKQLGYVPNEALLTQLQRIEENTSGYKKIQKHIMDLHDHLKVDGSFVALSNSEDYFKVKVEASSEELAEEAHKKIQHFSDKFKVKVNKLDNKETYYILGFEK</sequence>
<gene>
    <name evidence="1" type="ORF">FJR48_02230</name>
</gene>
<name>A0A5P8NYT9_9BACT</name>
<evidence type="ECO:0000313" key="2">
    <source>
        <dbReference type="Proteomes" id="UP000326944"/>
    </source>
</evidence>
<keyword evidence="2" id="KW-1185">Reference proteome</keyword>
<dbReference type="OrthoDB" id="5357605at2"/>
<dbReference type="Gene3D" id="3.30.310.50">
    <property type="entry name" value="Alpha-D-phosphohexomutase, C-terminal domain"/>
    <property type="match status" value="1"/>
</dbReference>
<dbReference type="AlphaFoldDB" id="A0A5P8NYT9"/>
<protein>
    <submittedName>
        <fullName evidence="1">Uncharacterized protein</fullName>
    </submittedName>
</protein>
<dbReference type="Proteomes" id="UP000326944">
    <property type="component" value="Chromosome"/>
</dbReference>
<dbReference type="EMBL" id="CP043617">
    <property type="protein sequence ID" value="QFR48605.1"/>
    <property type="molecule type" value="Genomic_DNA"/>
</dbReference>
<proteinExistence type="predicted"/>